<sequence>MGNPHRALCRAVRPRLPHPHLQPTTCDRERCHVGQHRHRASGDHQHGRLGRRRDTGRRRSSRPQLGRHRRPRHRDRRRRDQHGHARRDPSAQGVRVVAEREPTSTAAHPGPGTQGTDPSEPAASATPVPPGWRLVPIPTAASSPLAPAPRANEVRRRVAWDGGLLVLTLAVTALVAATTSLFDGGGPWYSFASLGLLASALSLSIRAGTVNLAVVGIATLASVVYARQFSDGGSPTVALAVAVAVAALVGLALAVTVVLTRAPGWAVSLIGIAALYAVLLALTDNKVALADGADMPDHSAGLWWSIASVVIAVAGGIAGLLPAVRRFGRQVVTAIPFGNRLGRPLVGLLGSAILAGLSGVLMVQQYSTVLPSISFERLALALSVVLMAGTSLTAARGAVAGVPLATWLLVVAGFGLASAGAPEWVIIAALPAAAALLGLAGDRLMTVGDPSVNQPPS</sequence>
<keyword evidence="5 7" id="KW-0472">Membrane</keyword>
<organism evidence="8 9">
    <name type="scientific">Micromonospora globbae</name>
    <dbReference type="NCBI Taxonomy" id="1894969"/>
    <lineage>
        <taxon>Bacteria</taxon>
        <taxon>Bacillati</taxon>
        <taxon>Actinomycetota</taxon>
        <taxon>Actinomycetes</taxon>
        <taxon>Micromonosporales</taxon>
        <taxon>Micromonosporaceae</taxon>
        <taxon>Micromonospora</taxon>
    </lineage>
</organism>
<accession>A0A420EJT9</accession>
<feature type="region of interest" description="Disordered" evidence="6">
    <location>
        <begin position="14"/>
        <end position="128"/>
    </location>
</feature>
<evidence type="ECO:0000256" key="3">
    <source>
        <dbReference type="ARBA" id="ARBA00022692"/>
    </source>
</evidence>
<gene>
    <name evidence="8" type="ORF">D7I43_31730</name>
</gene>
<protein>
    <recommendedName>
        <fullName evidence="10">ABC transporter permease</fullName>
    </recommendedName>
</protein>
<comment type="caution">
    <text evidence="8">The sequence shown here is derived from an EMBL/GenBank/DDBJ whole genome shotgun (WGS) entry which is preliminary data.</text>
</comment>
<evidence type="ECO:0000256" key="4">
    <source>
        <dbReference type="ARBA" id="ARBA00022989"/>
    </source>
</evidence>
<evidence type="ECO:0000256" key="5">
    <source>
        <dbReference type="ARBA" id="ARBA00023136"/>
    </source>
</evidence>
<dbReference type="InterPro" id="IPR001851">
    <property type="entry name" value="ABC_transp_permease"/>
</dbReference>
<keyword evidence="2" id="KW-1003">Cell membrane</keyword>
<dbReference type="Pfam" id="PF02653">
    <property type="entry name" value="BPD_transp_2"/>
    <property type="match status" value="1"/>
</dbReference>
<evidence type="ECO:0000256" key="6">
    <source>
        <dbReference type="SAM" id="MobiDB-lite"/>
    </source>
</evidence>
<dbReference type="GO" id="GO:0005886">
    <property type="term" value="C:plasma membrane"/>
    <property type="evidence" value="ECO:0007669"/>
    <property type="project" value="UniProtKB-SubCell"/>
</dbReference>
<feature type="transmembrane region" description="Helical" evidence="7">
    <location>
        <begin position="302"/>
        <end position="324"/>
    </location>
</feature>
<evidence type="ECO:0000256" key="1">
    <source>
        <dbReference type="ARBA" id="ARBA00004651"/>
    </source>
</evidence>
<keyword evidence="4 7" id="KW-1133">Transmembrane helix</keyword>
<evidence type="ECO:0008006" key="10">
    <source>
        <dbReference type="Google" id="ProtNLM"/>
    </source>
</evidence>
<comment type="subcellular location">
    <subcellularLocation>
        <location evidence="1">Cell membrane</location>
        <topology evidence="1">Multi-pass membrane protein</topology>
    </subcellularLocation>
</comment>
<feature type="transmembrane region" description="Helical" evidence="7">
    <location>
        <begin position="345"/>
        <end position="366"/>
    </location>
</feature>
<evidence type="ECO:0000313" key="9">
    <source>
        <dbReference type="Proteomes" id="UP000285744"/>
    </source>
</evidence>
<name>A0A420EJT9_9ACTN</name>
<evidence type="ECO:0000256" key="2">
    <source>
        <dbReference type="ARBA" id="ARBA00022475"/>
    </source>
</evidence>
<feature type="transmembrane region" description="Helical" evidence="7">
    <location>
        <begin position="378"/>
        <end position="395"/>
    </location>
</feature>
<feature type="transmembrane region" description="Helical" evidence="7">
    <location>
        <begin position="158"/>
        <end position="182"/>
    </location>
</feature>
<reference evidence="8 9" key="1">
    <citation type="journal article" date="2018" name="Int. J. Syst. Evol. Microbiol.">
        <title>Micromonospora globbae sp. nov., an endophytic actinomycete isolated from roots of Globba winitii C. H. Wright.</title>
        <authorList>
            <person name="Kuncharoen N."/>
            <person name="Pittayakhajonwut P."/>
            <person name="Tanasupawat S."/>
        </authorList>
    </citation>
    <scope>NUCLEOTIDE SEQUENCE [LARGE SCALE GENOMIC DNA]</scope>
    <source>
        <strain evidence="8 9">WPS1-2</strain>
    </source>
</reference>
<evidence type="ECO:0000313" key="8">
    <source>
        <dbReference type="EMBL" id="RKF20947.1"/>
    </source>
</evidence>
<proteinExistence type="predicted"/>
<feature type="transmembrane region" description="Helical" evidence="7">
    <location>
        <begin position="402"/>
        <end position="418"/>
    </location>
</feature>
<dbReference type="Proteomes" id="UP000285744">
    <property type="component" value="Unassembled WGS sequence"/>
</dbReference>
<feature type="compositionally biased region" description="Basic residues" evidence="6">
    <location>
        <begin position="47"/>
        <end position="81"/>
    </location>
</feature>
<feature type="transmembrane region" description="Helical" evidence="7">
    <location>
        <begin position="265"/>
        <end position="282"/>
    </location>
</feature>
<dbReference type="AlphaFoldDB" id="A0A420EJT9"/>
<keyword evidence="3 7" id="KW-0812">Transmembrane</keyword>
<feature type="transmembrane region" description="Helical" evidence="7">
    <location>
        <begin position="188"/>
        <end position="205"/>
    </location>
</feature>
<dbReference type="EMBL" id="RAQQ01000057">
    <property type="protein sequence ID" value="RKF20947.1"/>
    <property type="molecule type" value="Genomic_DNA"/>
</dbReference>
<dbReference type="GO" id="GO:0022857">
    <property type="term" value="F:transmembrane transporter activity"/>
    <property type="evidence" value="ECO:0007669"/>
    <property type="project" value="InterPro"/>
</dbReference>
<feature type="transmembrane region" description="Helical" evidence="7">
    <location>
        <begin position="212"/>
        <end position="230"/>
    </location>
</feature>
<feature type="transmembrane region" description="Helical" evidence="7">
    <location>
        <begin position="236"/>
        <end position="258"/>
    </location>
</feature>
<evidence type="ECO:0000256" key="7">
    <source>
        <dbReference type="SAM" id="Phobius"/>
    </source>
</evidence>